<gene>
    <name evidence="2" type="ORF">CSO01_19400</name>
</gene>
<accession>A0A512PDD9</accession>
<protein>
    <recommendedName>
        <fullName evidence="1">EAL domain-containing protein</fullName>
    </recommendedName>
</protein>
<comment type="caution">
    <text evidence="2">The sequence shown here is derived from an EMBL/GenBank/DDBJ whole genome shotgun (WGS) entry which is preliminary data.</text>
</comment>
<dbReference type="SMART" id="SM00052">
    <property type="entry name" value="EAL"/>
    <property type="match status" value="1"/>
</dbReference>
<feature type="domain" description="EAL" evidence="1">
    <location>
        <begin position="25"/>
        <end position="235"/>
    </location>
</feature>
<dbReference type="SUPFAM" id="SSF141868">
    <property type="entry name" value="EAL domain-like"/>
    <property type="match status" value="1"/>
</dbReference>
<name>A0A512PDD9_9CELL</name>
<dbReference type="InterPro" id="IPR035919">
    <property type="entry name" value="EAL_sf"/>
</dbReference>
<evidence type="ECO:0000313" key="2">
    <source>
        <dbReference type="EMBL" id="GEP69225.1"/>
    </source>
</evidence>
<dbReference type="Pfam" id="PF00563">
    <property type="entry name" value="EAL"/>
    <property type="match status" value="1"/>
</dbReference>
<dbReference type="GO" id="GO:0071111">
    <property type="term" value="F:cyclic-guanylate-specific phosphodiesterase activity"/>
    <property type="evidence" value="ECO:0007669"/>
    <property type="project" value="InterPro"/>
</dbReference>
<dbReference type="Proteomes" id="UP000321798">
    <property type="component" value="Unassembled WGS sequence"/>
</dbReference>
<proteinExistence type="predicted"/>
<reference evidence="2 3" key="1">
    <citation type="submission" date="2019-07" db="EMBL/GenBank/DDBJ databases">
        <title>Whole genome shotgun sequence of Cellulomonas soli NBRC 109434.</title>
        <authorList>
            <person name="Hosoyama A."/>
            <person name="Uohara A."/>
            <person name="Ohji S."/>
            <person name="Ichikawa N."/>
        </authorList>
    </citation>
    <scope>NUCLEOTIDE SEQUENCE [LARGE SCALE GENOMIC DNA]</scope>
    <source>
        <strain evidence="2 3">NBRC 109434</strain>
    </source>
</reference>
<evidence type="ECO:0000313" key="3">
    <source>
        <dbReference type="Proteomes" id="UP000321798"/>
    </source>
</evidence>
<dbReference type="AlphaFoldDB" id="A0A512PDD9"/>
<organism evidence="2 3">
    <name type="scientific">Cellulomonas soli</name>
    <dbReference type="NCBI Taxonomy" id="931535"/>
    <lineage>
        <taxon>Bacteria</taxon>
        <taxon>Bacillati</taxon>
        <taxon>Actinomycetota</taxon>
        <taxon>Actinomycetes</taxon>
        <taxon>Micrococcales</taxon>
        <taxon>Cellulomonadaceae</taxon>
        <taxon>Cellulomonas</taxon>
    </lineage>
</organism>
<dbReference type="InterPro" id="IPR050706">
    <property type="entry name" value="Cyclic-di-GMP_PDE-like"/>
</dbReference>
<sequence length="245" mass="27106">MLMTPEDADARFAQLAAAVDEAIPARLRQEFAEHLSRQPVLVARQGIFSTHGRPFAYQLSFRSGDRACESSTWGPRQHERATAHVLGATFGRSDLETVAHGRLLFVRCPRAYLVGELTIPHRPDRLVIEITDTELVDPQLIAGIRRLRAAGFRIALPGFYGSAAQRRLLPHADFVKIDVRDLDVEGRPVVDVARAYGAMLVAEYVETPQMLHQARALGFTLFQGNLLERAGVLDRTGARQLSSGS</sequence>
<keyword evidence="3" id="KW-1185">Reference proteome</keyword>
<evidence type="ECO:0000259" key="1">
    <source>
        <dbReference type="SMART" id="SM00052"/>
    </source>
</evidence>
<dbReference type="EMBL" id="BKAL01000006">
    <property type="protein sequence ID" value="GEP69225.1"/>
    <property type="molecule type" value="Genomic_DNA"/>
</dbReference>
<dbReference type="PANTHER" id="PTHR33121">
    <property type="entry name" value="CYCLIC DI-GMP PHOSPHODIESTERASE PDEF"/>
    <property type="match status" value="1"/>
</dbReference>
<dbReference type="InterPro" id="IPR001633">
    <property type="entry name" value="EAL_dom"/>
</dbReference>
<dbReference type="PANTHER" id="PTHR33121:SF70">
    <property type="entry name" value="SIGNALING PROTEIN YKOW"/>
    <property type="match status" value="1"/>
</dbReference>
<dbReference type="Gene3D" id="3.20.20.450">
    <property type="entry name" value="EAL domain"/>
    <property type="match status" value="1"/>
</dbReference>